<dbReference type="PANTHER" id="PTHR48027">
    <property type="entry name" value="HETEROGENEOUS NUCLEAR RIBONUCLEOPROTEIN 87F-RELATED"/>
    <property type="match status" value="1"/>
</dbReference>
<proteinExistence type="predicted"/>
<evidence type="ECO:0000313" key="4">
    <source>
        <dbReference type="EMBL" id="PJF35420.1"/>
    </source>
</evidence>
<dbReference type="InterPro" id="IPR035979">
    <property type="entry name" value="RBD_domain_sf"/>
</dbReference>
<dbReference type="InterPro" id="IPR052462">
    <property type="entry name" value="SLIRP/GR-RBP-like"/>
</dbReference>
<evidence type="ECO:0000313" key="5">
    <source>
        <dbReference type="Proteomes" id="UP000229681"/>
    </source>
</evidence>
<dbReference type="SMART" id="SM00360">
    <property type="entry name" value="RRM"/>
    <property type="match status" value="1"/>
</dbReference>
<keyword evidence="1" id="KW-0694">RNA-binding</keyword>
<dbReference type="Gene3D" id="3.30.70.330">
    <property type="match status" value="1"/>
</dbReference>
<evidence type="ECO:0000256" key="2">
    <source>
        <dbReference type="SAM" id="MobiDB-lite"/>
    </source>
</evidence>
<name>A0A2M8PD22_9CHLR</name>
<organism evidence="4 5">
    <name type="scientific">Candidatus Thermofonsia Clade 1 bacterium</name>
    <dbReference type="NCBI Taxonomy" id="2364210"/>
    <lineage>
        <taxon>Bacteria</taxon>
        <taxon>Bacillati</taxon>
        <taxon>Chloroflexota</taxon>
        <taxon>Candidatus Thermofontia</taxon>
        <taxon>Candidatus Thermofonsia Clade 1</taxon>
    </lineage>
</organism>
<feature type="domain" description="RRM" evidence="3">
    <location>
        <begin position="3"/>
        <end position="81"/>
    </location>
</feature>
<comment type="caution">
    <text evidence="4">The sequence shown here is derived from an EMBL/GenBank/DDBJ whole genome shotgun (WGS) entry which is preliminary data.</text>
</comment>
<accession>A0A2M8PD22</accession>
<dbReference type="AlphaFoldDB" id="A0A2M8PD22"/>
<protein>
    <submittedName>
        <fullName evidence="4">RNA-binding protein</fullName>
    </submittedName>
</protein>
<feature type="region of interest" description="Disordered" evidence="2">
    <location>
        <begin position="75"/>
        <end position="112"/>
    </location>
</feature>
<dbReference type="EMBL" id="PGTM01000158">
    <property type="protein sequence ID" value="PJF35420.1"/>
    <property type="molecule type" value="Genomic_DNA"/>
</dbReference>
<dbReference type="InterPro" id="IPR000504">
    <property type="entry name" value="RRM_dom"/>
</dbReference>
<gene>
    <name evidence="4" type="ORF">CUN49_10650</name>
</gene>
<evidence type="ECO:0000256" key="1">
    <source>
        <dbReference type="ARBA" id="ARBA00022884"/>
    </source>
</evidence>
<sequence length="112" mass="12607">MAKKLYVGNLSYESTPENVRALFAEAGEVVDVAIIMDRETGRSRGFGFVEMATDEGGREAIKRFDGFVFQNRKLTVNEARPRTERSDFGSGGRTSRGSDRSSDRSSMRRNRF</sequence>
<reference evidence="4 5" key="1">
    <citation type="submission" date="2017-11" db="EMBL/GenBank/DDBJ databases">
        <title>Evolution of Phototrophy in the Chloroflexi Phylum Driven by Horizontal Gene Transfer.</title>
        <authorList>
            <person name="Ward L.M."/>
            <person name="Hemp J."/>
            <person name="Shih P.M."/>
            <person name="Mcglynn S.E."/>
            <person name="Fischer W."/>
        </authorList>
    </citation>
    <scope>NUCLEOTIDE SEQUENCE [LARGE SCALE GENOMIC DNA]</scope>
    <source>
        <strain evidence="4">JP3_13</strain>
    </source>
</reference>
<evidence type="ECO:0000259" key="3">
    <source>
        <dbReference type="PROSITE" id="PS50102"/>
    </source>
</evidence>
<dbReference type="GO" id="GO:0003723">
    <property type="term" value="F:RNA binding"/>
    <property type="evidence" value="ECO:0007669"/>
    <property type="project" value="UniProtKB-KW"/>
</dbReference>
<feature type="compositionally biased region" description="Basic and acidic residues" evidence="2">
    <location>
        <begin position="96"/>
        <end position="106"/>
    </location>
</feature>
<dbReference type="Proteomes" id="UP000229681">
    <property type="component" value="Unassembled WGS sequence"/>
</dbReference>
<dbReference type="InterPro" id="IPR012677">
    <property type="entry name" value="Nucleotide-bd_a/b_plait_sf"/>
</dbReference>
<dbReference type="PROSITE" id="PS50102">
    <property type="entry name" value="RRM"/>
    <property type="match status" value="1"/>
</dbReference>
<dbReference type="Pfam" id="PF00076">
    <property type="entry name" value="RRM_1"/>
    <property type="match status" value="1"/>
</dbReference>
<dbReference type="SUPFAM" id="SSF54928">
    <property type="entry name" value="RNA-binding domain, RBD"/>
    <property type="match status" value="1"/>
</dbReference>